<dbReference type="PROSITE" id="PS50887">
    <property type="entry name" value="GGDEF"/>
    <property type="match status" value="1"/>
</dbReference>
<dbReference type="EC" id="3.1.4.52" evidence="2"/>
<dbReference type="Pfam" id="PF13426">
    <property type="entry name" value="PAS_9"/>
    <property type="match status" value="2"/>
</dbReference>
<dbReference type="PANTHER" id="PTHR44757">
    <property type="entry name" value="DIGUANYLATE CYCLASE DGCP"/>
    <property type="match status" value="1"/>
</dbReference>
<dbReference type="InterPro" id="IPR001610">
    <property type="entry name" value="PAC"/>
</dbReference>
<gene>
    <name evidence="10" type="ORF">AMJAP_2611</name>
</gene>
<dbReference type="SMART" id="SM00091">
    <property type="entry name" value="PAS"/>
    <property type="match status" value="2"/>
</dbReference>
<dbReference type="OrthoDB" id="6168558at2"/>
<dbReference type="GO" id="GO:0071732">
    <property type="term" value="P:cellular response to nitric oxide"/>
    <property type="evidence" value="ECO:0007669"/>
    <property type="project" value="UniProtKB-ARBA"/>
</dbReference>
<dbReference type="PANTHER" id="PTHR44757:SF2">
    <property type="entry name" value="BIOFILM ARCHITECTURE MAINTENANCE PROTEIN MBAA"/>
    <property type="match status" value="1"/>
</dbReference>
<keyword evidence="5" id="KW-0812">Transmembrane</keyword>
<proteinExistence type="predicted"/>
<dbReference type="InterPro" id="IPR035919">
    <property type="entry name" value="EAL_sf"/>
</dbReference>
<feature type="domain" description="PAC" evidence="7">
    <location>
        <begin position="576"/>
        <end position="628"/>
    </location>
</feature>
<dbReference type="SUPFAM" id="SSF55785">
    <property type="entry name" value="PYP-like sensor domain (PAS domain)"/>
    <property type="match status" value="2"/>
</dbReference>
<dbReference type="CDD" id="cd01948">
    <property type="entry name" value="EAL"/>
    <property type="match status" value="1"/>
</dbReference>
<dbReference type="CDD" id="cd01949">
    <property type="entry name" value="GGDEF"/>
    <property type="match status" value="1"/>
</dbReference>
<dbReference type="SMART" id="SM00052">
    <property type="entry name" value="EAL"/>
    <property type="match status" value="1"/>
</dbReference>
<reference evidence="10 11" key="1">
    <citation type="journal article" date="2008" name="Int. J. Syst. Evol. Microbiol.">
        <title>Amphritea japonica sp. nov. and Amphritea balenae sp. nov., isolated from the sediment adjacent to sperm whale carcasses off Kagoshima, Japan.</title>
        <authorList>
            <person name="Miyazaki M."/>
            <person name="Nogi Y."/>
            <person name="Fujiwara Y."/>
            <person name="Kawato M."/>
            <person name="Nagahama T."/>
            <person name="Kubokawa K."/>
            <person name="Horikoshi K."/>
        </authorList>
    </citation>
    <scope>NUCLEOTIDE SEQUENCE [LARGE SCALE GENOMIC DNA]</scope>
    <source>
        <strain evidence="10 11">ATCC BAA-1530</strain>
    </source>
</reference>
<evidence type="ECO:0000256" key="3">
    <source>
        <dbReference type="ARBA" id="ARBA00022636"/>
    </source>
</evidence>
<dbReference type="InterPro" id="IPR035965">
    <property type="entry name" value="PAS-like_dom_sf"/>
</dbReference>
<dbReference type="CDD" id="cd00130">
    <property type="entry name" value="PAS"/>
    <property type="match status" value="2"/>
</dbReference>
<dbReference type="Gene3D" id="3.20.20.450">
    <property type="entry name" value="EAL domain"/>
    <property type="match status" value="1"/>
</dbReference>
<evidence type="ECO:0000313" key="10">
    <source>
        <dbReference type="EMBL" id="BBB27199.1"/>
    </source>
</evidence>
<dbReference type="EMBL" id="AP014545">
    <property type="protein sequence ID" value="BBB27199.1"/>
    <property type="molecule type" value="Genomic_DNA"/>
</dbReference>
<dbReference type="InterPro" id="IPR000700">
    <property type="entry name" value="PAS-assoc_C"/>
</dbReference>
<feature type="domain" description="EAL" evidence="8">
    <location>
        <begin position="802"/>
        <end position="1056"/>
    </location>
</feature>
<dbReference type="NCBIfam" id="TIGR00254">
    <property type="entry name" value="GGDEF"/>
    <property type="match status" value="1"/>
</dbReference>
<dbReference type="PROSITE" id="PS50883">
    <property type="entry name" value="EAL"/>
    <property type="match status" value="1"/>
</dbReference>
<feature type="domain" description="GGDEF" evidence="9">
    <location>
        <begin position="660"/>
        <end position="793"/>
    </location>
</feature>
<feature type="domain" description="PAS" evidence="6">
    <location>
        <begin position="503"/>
        <end position="549"/>
    </location>
</feature>
<keyword evidence="11" id="KW-1185">Reference proteome</keyword>
<dbReference type="SUPFAM" id="SSF141868">
    <property type="entry name" value="EAL domain-like"/>
    <property type="match status" value="1"/>
</dbReference>
<evidence type="ECO:0000259" key="9">
    <source>
        <dbReference type="PROSITE" id="PS50887"/>
    </source>
</evidence>
<feature type="transmembrane region" description="Helical" evidence="5">
    <location>
        <begin position="6"/>
        <end position="26"/>
    </location>
</feature>
<dbReference type="NCBIfam" id="TIGR00229">
    <property type="entry name" value="sensory_box"/>
    <property type="match status" value="2"/>
</dbReference>
<dbReference type="Pfam" id="PF00990">
    <property type="entry name" value="GGDEF"/>
    <property type="match status" value="1"/>
</dbReference>
<evidence type="ECO:0000256" key="4">
    <source>
        <dbReference type="ARBA" id="ARBA00051114"/>
    </source>
</evidence>
<dbReference type="GO" id="GO:0071111">
    <property type="term" value="F:cyclic-guanylate-specific phosphodiesterase activity"/>
    <property type="evidence" value="ECO:0007669"/>
    <property type="project" value="UniProtKB-EC"/>
</dbReference>
<accession>A0A7R6P4U5</accession>
<dbReference type="Pfam" id="PF19443">
    <property type="entry name" value="DAHL"/>
    <property type="match status" value="1"/>
</dbReference>
<keyword evidence="5" id="KW-1133">Transmembrane helix</keyword>
<dbReference type="FunFam" id="3.30.70.270:FF:000001">
    <property type="entry name" value="Diguanylate cyclase domain protein"/>
    <property type="match status" value="1"/>
</dbReference>
<dbReference type="InterPro" id="IPR000160">
    <property type="entry name" value="GGDEF_dom"/>
</dbReference>
<evidence type="ECO:0000313" key="11">
    <source>
        <dbReference type="Proteomes" id="UP000595663"/>
    </source>
</evidence>
<dbReference type="RefSeq" id="WP_019619989.1">
    <property type="nucleotide sequence ID" value="NZ_AP014545.1"/>
</dbReference>
<evidence type="ECO:0000259" key="8">
    <source>
        <dbReference type="PROSITE" id="PS50883"/>
    </source>
</evidence>
<evidence type="ECO:0000259" key="7">
    <source>
        <dbReference type="PROSITE" id="PS50113"/>
    </source>
</evidence>
<dbReference type="PROSITE" id="PS50112">
    <property type="entry name" value="PAS"/>
    <property type="match status" value="2"/>
</dbReference>
<keyword evidence="3" id="KW-0973">c-di-GMP</keyword>
<comment type="cofactor">
    <cofactor evidence="1">
        <name>Mg(2+)</name>
        <dbReference type="ChEBI" id="CHEBI:18420"/>
    </cofactor>
</comment>
<feature type="transmembrane region" description="Helical" evidence="5">
    <location>
        <begin position="239"/>
        <end position="260"/>
    </location>
</feature>
<evidence type="ECO:0000256" key="5">
    <source>
        <dbReference type="SAM" id="Phobius"/>
    </source>
</evidence>
<name>A0A7R6P4U5_9GAMM</name>
<protein>
    <recommendedName>
        <fullName evidence="2">cyclic-guanylate-specific phosphodiesterase</fullName>
        <ecNumber evidence="2">3.1.4.52</ecNumber>
    </recommendedName>
</protein>
<dbReference type="AlphaFoldDB" id="A0A7R6P4U5"/>
<feature type="domain" description="PAS" evidence="6">
    <location>
        <begin position="381"/>
        <end position="427"/>
    </location>
</feature>
<keyword evidence="5" id="KW-0472">Membrane</keyword>
<feature type="domain" description="PAC" evidence="7">
    <location>
        <begin position="452"/>
        <end position="506"/>
    </location>
</feature>
<dbReference type="InterPro" id="IPR029787">
    <property type="entry name" value="Nucleotide_cyclase"/>
</dbReference>
<dbReference type="SMART" id="SM00086">
    <property type="entry name" value="PAC"/>
    <property type="match status" value="2"/>
</dbReference>
<dbReference type="SUPFAM" id="SSF55073">
    <property type="entry name" value="Nucleotide cyclase"/>
    <property type="match status" value="1"/>
</dbReference>
<evidence type="ECO:0000259" key="6">
    <source>
        <dbReference type="PROSITE" id="PS50112"/>
    </source>
</evidence>
<dbReference type="SMART" id="SM00267">
    <property type="entry name" value="GGDEF"/>
    <property type="match status" value="1"/>
</dbReference>
<dbReference type="InterPro" id="IPR000014">
    <property type="entry name" value="PAS"/>
</dbReference>
<evidence type="ECO:0000256" key="1">
    <source>
        <dbReference type="ARBA" id="ARBA00001946"/>
    </source>
</evidence>
<dbReference type="InterPro" id="IPR045812">
    <property type="entry name" value="DAHL"/>
</dbReference>
<dbReference type="KEGG" id="ajp:AMJAP_2611"/>
<dbReference type="InterPro" id="IPR043128">
    <property type="entry name" value="Rev_trsase/Diguanyl_cyclase"/>
</dbReference>
<dbReference type="InterPro" id="IPR001633">
    <property type="entry name" value="EAL_dom"/>
</dbReference>
<dbReference type="PROSITE" id="PS50113">
    <property type="entry name" value="PAC"/>
    <property type="match status" value="2"/>
</dbReference>
<dbReference type="Pfam" id="PF00563">
    <property type="entry name" value="EAL"/>
    <property type="match status" value="1"/>
</dbReference>
<evidence type="ECO:0000256" key="2">
    <source>
        <dbReference type="ARBA" id="ARBA00012282"/>
    </source>
</evidence>
<comment type="catalytic activity">
    <reaction evidence="4">
        <text>3',3'-c-di-GMP + H2O = 5'-phosphoguanylyl(3'-&gt;5')guanosine + H(+)</text>
        <dbReference type="Rhea" id="RHEA:24902"/>
        <dbReference type="ChEBI" id="CHEBI:15377"/>
        <dbReference type="ChEBI" id="CHEBI:15378"/>
        <dbReference type="ChEBI" id="CHEBI:58754"/>
        <dbReference type="ChEBI" id="CHEBI:58805"/>
        <dbReference type="EC" id="3.1.4.52"/>
    </reaction>
    <physiologicalReaction direction="left-to-right" evidence="4">
        <dbReference type="Rhea" id="RHEA:24903"/>
    </physiologicalReaction>
</comment>
<dbReference type="FunFam" id="3.20.20.450:FF:000001">
    <property type="entry name" value="Cyclic di-GMP phosphodiesterase yahA"/>
    <property type="match status" value="1"/>
</dbReference>
<dbReference type="Gene3D" id="3.30.70.270">
    <property type="match status" value="1"/>
</dbReference>
<sequence>MIWFKARLYLTSIIAITLLAWLFYIVQIESTQPNQRRSEVLLQQQALDNALDLEVSLISSMGQQNYDELVTLTTQLQRQENDNAVATLFINLPPELEAQLTQYRTTLKQRIALIEQLKTHAAIVRNGLNYMPTLLHDIAENDNANLPLAKEIVNQLYQYHIFRSGLDAAEIKTNLRQLPANSSTSVNDLISHITTNLNAQTRLTELLKTYKQIPNRAVFNQLYNAYLAYRNKIAKQTEYLNSVLIGLTATLILLLTFLYLRLTRSHSQTNKAQKRLKDGVDNIKEAFALFDADNQLILCNHTFSSYYPWITELLIPGTPKSVIQNAIDQKCHYSDDSDATPRSLQILENGDCYRCSNSPTNEGGEVWVRVDMTKIRSREQELRKLSRALEQSPAAVVITDINGIIEYINPKAEDVSGYSLEEVEGKQPSIFSSGDISPVNYREMWEQMLAGKAWQGTFLNRRKNGQLYWEAATISAVRNFQGDITHFVAVKEDITERRATEEQLRMNAAVFETTNEGIMITSPDAQIISVNPAFTEITGYSSTEVIGKTPQVFQSGKQKKTFYSDMWKTLEQKDSWSGEVWNKRRSGEAYPQWLSIAAVRNSDGQLEQYVAVFSDMTQRKADEEKIRLQANFDALTGLPNRIMLKHELQRVLQYCQEQQSVCALLFIDLDRFKAVNDTLGHSVGDEMLQQVSQRLTSIIRKDDLLARFGGDEFVIVLPDIATPEDAIQTADRAIEVLRPPFQLANRTLYIGASVGISCYPNDAENGEAMLRHADMAMYLAKDNGRNQHQFFNAEMRDRVRNRTDMEHSMRHAIEHEEFELYYQPIYNCITHKVTAAEALIRWHHPEHGLISPAEFIPLAEDTGLIQPIGLWVFRQACAQLRAWKDQGIGSFAISVNISSSQRHLGFNAQVAADIINSTGADPTNIIFEITESMFLESSSEAISWLDQLKELGAQLAIDDFGTGYSSLSYLKQFPIDKLKIDRAFIRDLPDNAEDASLVNAITAMSKSLGLELIAEGVETTEQFKYLHQLGCQNIQGFLFSKPVPAEKLPNVIRQIEDNSYSKSPTDYVI</sequence>
<organism evidence="10 11">
    <name type="scientific">Amphritea japonica ATCC BAA-1530</name>
    <dbReference type="NCBI Taxonomy" id="1278309"/>
    <lineage>
        <taxon>Bacteria</taxon>
        <taxon>Pseudomonadati</taxon>
        <taxon>Pseudomonadota</taxon>
        <taxon>Gammaproteobacteria</taxon>
        <taxon>Oceanospirillales</taxon>
        <taxon>Oceanospirillaceae</taxon>
        <taxon>Amphritea</taxon>
    </lineage>
</organism>
<dbReference type="Gene3D" id="3.30.450.20">
    <property type="entry name" value="PAS domain"/>
    <property type="match status" value="2"/>
</dbReference>
<dbReference type="InterPro" id="IPR052155">
    <property type="entry name" value="Biofilm_reg_signaling"/>
</dbReference>
<dbReference type="Proteomes" id="UP000595663">
    <property type="component" value="Chromosome"/>
</dbReference>